<feature type="domain" description="PDZ" evidence="3">
    <location>
        <begin position="287"/>
        <end position="320"/>
    </location>
</feature>
<dbReference type="Pfam" id="PF17820">
    <property type="entry name" value="PDZ_6"/>
    <property type="match status" value="1"/>
</dbReference>
<dbReference type="SUPFAM" id="SSF50156">
    <property type="entry name" value="PDZ domain-like"/>
    <property type="match status" value="1"/>
</dbReference>
<protein>
    <submittedName>
        <fullName evidence="4">Serine protease</fullName>
    </submittedName>
</protein>
<dbReference type="PROSITE" id="PS50106">
    <property type="entry name" value="PDZ"/>
    <property type="match status" value="1"/>
</dbReference>
<dbReference type="InterPro" id="IPR051201">
    <property type="entry name" value="Chloro_Bact_Ser_Proteases"/>
</dbReference>
<evidence type="ECO:0000313" key="5">
    <source>
        <dbReference type="Proteomes" id="UP000244913"/>
    </source>
</evidence>
<sequence length="360" mass="37489">MKARKYDLFARARRPRPMRAREILAWPAEAQFVFDAGSGPPPAPPRVDEGDLLDAYSNAVVRAVETVGPSVLRIHPMLDDANVQGVGSGFVVAEGGIVLTNSHVVQGARRFVAVTAEGRSLTARCVGDDPDTDLALLKIDQAVDLPVVRLGNSKGLRRGQLVIAIGAPLGFEATVTTGVVSALGRSLRGERGRLIEDLIQTDAALNPGNSGGPLVSSNGEVVGVATAVIAGYPGLCFAVAANTARFVIGELLAHGQVRRASIGVVAQQAPLPPLLARSTGVTQGYAVFVAQVDPGGPAARAGVRAGDLLVRAGERPLTGLDDLLRALDHAGIDVATPFTLIREGRLMTATITPRLRRKGG</sequence>
<name>A0A2T9IY20_9CAUL</name>
<proteinExistence type="predicted"/>
<accession>A0A2T9IY20</accession>
<keyword evidence="1 4" id="KW-0645">Protease</keyword>
<gene>
    <name evidence="4" type="ORF">DDF65_23160</name>
</gene>
<evidence type="ECO:0000313" key="4">
    <source>
        <dbReference type="EMBL" id="PVM71997.1"/>
    </source>
</evidence>
<dbReference type="GO" id="GO:0006508">
    <property type="term" value="P:proteolysis"/>
    <property type="evidence" value="ECO:0007669"/>
    <property type="project" value="UniProtKB-KW"/>
</dbReference>
<dbReference type="SMART" id="SM00228">
    <property type="entry name" value="PDZ"/>
    <property type="match status" value="1"/>
</dbReference>
<reference evidence="4 5" key="1">
    <citation type="submission" date="2018-04" db="EMBL/GenBank/DDBJ databases">
        <title>The genome sequence of Caulobacter sp. 736.</title>
        <authorList>
            <person name="Gao J."/>
            <person name="Sun J."/>
        </authorList>
    </citation>
    <scope>NUCLEOTIDE SEQUENCE [LARGE SCALE GENOMIC DNA]</scope>
    <source>
        <strain evidence="4 5">736</strain>
    </source>
</reference>
<dbReference type="Pfam" id="PF13365">
    <property type="entry name" value="Trypsin_2"/>
    <property type="match status" value="1"/>
</dbReference>
<dbReference type="InterPro" id="IPR001478">
    <property type="entry name" value="PDZ"/>
</dbReference>
<dbReference type="RefSeq" id="WP_116569868.1">
    <property type="nucleotide sequence ID" value="NZ_QDKP01000064.1"/>
</dbReference>
<keyword evidence="5" id="KW-1185">Reference proteome</keyword>
<dbReference type="PANTHER" id="PTHR43343:SF3">
    <property type="entry name" value="PROTEASE DO-LIKE 8, CHLOROPLASTIC"/>
    <property type="match status" value="1"/>
</dbReference>
<dbReference type="InterPro" id="IPR036034">
    <property type="entry name" value="PDZ_sf"/>
</dbReference>
<organism evidence="4 5">
    <name type="scientific">Caulobacter radicis</name>
    <dbReference type="NCBI Taxonomy" id="2172650"/>
    <lineage>
        <taxon>Bacteria</taxon>
        <taxon>Pseudomonadati</taxon>
        <taxon>Pseudomonadota</taxon>
        <taxon>Alphaproteobacteria</taxon>
        <taxon>Caulobacterales</taxon>
        <taxon>Caulobacteraceae</taxon>
        <taxon>Caulobacter</taxon>
    </lineage>
</organism>
<dbReference type="PRINTS" id="PR00834">
    <property type="entry name" value="PROTEASES2C"/>
</dbReference>
<dbReference type="PANTHER" id="PTHR43343">
    <property type="entry name" value="PEPTIDASE S12"/>
    <property type="match status" value="1"/>
</dbReference>
<dbReference type="InterPro" id="IPR001940">
    <property type="entry name" value="Peptidase_S1C"/>
</dbReference>
<evidence type="ECO:0000259" key="3">
    <source>
        <dbReference type="PROSITE" id="PS50106"/>
    </source>
</evidence>
<dbReference type="AlphaFoldDB" id="A0A2T9IY20"/>
<dbReference type="SUPFAM" id="SSF50494">
    <property type="entry name" value="Trypsin-like serine proteases"/>
    <property type="match status" value="1"/>
</dbReference>
<dbReference type="InterPro" id="IPR009003">
    <property type="entry name" value="Peptidase_S1_PA"/>
</dbReference>
<evidence type="ECO:0000256" key="1">
    <source>
        <dbReference type="ARBA" id="ARBA00022670"/>
    </source>
</evidence>
<evidence type="ECO:0000256" key="2">
    <source>
        <dbReference type="ARBA" id="ARBA00022801"/>
    </source>
</evidence>
<dbReference type="EMBL" id="QDKP01000064">
    <property type="protein sequence ID" value="PVM71997.1"/>
    <property type="molecule type" value="Genomic_DNA"/>
</dbReference>
<dbReference type="Proteomes" id="UP000244913">
    <property type="component" value="Unassembled WGS sequence"/>
</dbReference>
<dbReference type="InterPro" id="IPR041489">
    <property type="entry name" value="PDZ_6"/>
</dbReference>
<dbReference type="Gene3D" id="2.40.10.120">
    <property type="match status" value="1"/>
</dbReference>
<comment type="caution">
    <text evidence="4">The sequence shown here is derived from an EMBL/GenBank/DDBJ whole genome shotgun (WGS) entry which is preliminary data.</text>
</comment>
<dbReference type="Gene3D" id="2.30.42.10">
    <property type="match status" value="1"/>
</dbReference>
<keyword evidence="2" id="KW-0378">Hydrolase</keyword>
<dbReference type="GO" id="GO:0004252">
    <property type="term" value="F:serine-type endopeptidase activity"/>
    <property type="evidence" value="ECO:0007669"/>
    <property type="project" value="InterPro"/>
</dbReference>